<name>A0ABV8VNQ0_9NOCA</name>
<dbReference type="Gene3D" id="3.10.450.40">
    <property type="match status" value="1"/>
</dbReference>
<evidence type="ECO:0000259" key="1">
    <source>
        <dbReference type="Pfam" id="PF03413"/>
    </source>
</evidence>
<protein>
    <submittedName>
        <fullName evidence="2">PepSY domain-containing protein</fullName>
    </submittedName>
</protein>
<dbReference type="Pfam" id="PF03413">
    <property type="entry name" value="PepSY"/>
    <property type="match status" value="1"/>
</dbReference>
<organism evidence="2 3">
    <name type="scientific">Nocardia halotolerans</name>
    <dbReference type="NCBI Taxonomy" id="1755878"/>
    <lineage>
        <taxon>Bacteria</taxon>
        <taxon>Bacillati</taxon>
        <taxon>Actinomycetota</taxon>
        <taxon>Actinomycetes</taxon>
        <taxon>Mycobacteriales</taxon>
        <taxon>Nocardiaceae</taxon>
        <taxon>Nocardia</taxon>
    </lineage>
</organism>
<accession>A0ABV8VNQ0</accession>
<sequence length="203" mass="21317">MPVHVESAPRRWRRASLAAVGALLVAVAGCGEDADEGVAAPGTPLIPTSTTAITTNQPELDLGALRTAGRTALAAVQDSTLISIETERDRGWEVQVVTGDGVEHELEVSGDGNTVVLGPTAKNEDESDRAEHRDRIGAARVDYQAAADTVLEEVPGGTITELNLDGDNGTTVWEADVIDSSRVKHEVTIDAESGEVVASRSER</sequence>
<gene>
    <name evidence="2" type="ORF">ACFO5K_26760</name>
</gene>
<proteinExistence type="predicted"/>
<comment type="caution">
    <text evidence="2">The sequence shown here is derived from an EMBL/GenBank/DDBJ whole genome shotgun (WGS) entry which is preliminary data.</text>
</comment>
<dbReference type="Proteomes" id="UP001595844">
    <property type="component" value="Unassembled WGS sequence"/>
</dbReference>
<evidence type="ECO:0000313" key="3">
    <source>
        <dbReference type="Proteomes" id="UP001595844"/>
    </source>
</evidence>
<dbReference type="InterPro" id="IPR025711">
    <property type="entry name" value="PepSY"/>
</dbReference>
<keyword evidence="3" id="KW-1185">Reference proteome</keyword>
<evidence type="ECO:0000313" key="2">
    <source>
        <dbReference type="EMBL" id="MFC4377684.1"/>
    </source>
</evidence>
<dbReference type="EMBL" id="JBHSDL010000042">
    <property type="protein sequence ID" value="MFC4377684.1"/>
    <property type="molecule type" value="Genomic_DNA"/>
</dbReference>
<dbReference type="RefSeq" id="WP_378568617.1">
    <property type="nucleotide sequence ID" value="NZ_JBHSDL010000042.1"/>
</dbReference>
<reference evidence="3" key="1">
    <citation type="journal article" date="2019" name="Int. J. Syst. Evol. Microbiol.">
        <title>The Global Catalogue of Microorganisms (GCM) 10K type strain sequencing project: providing services to taxonomists for standard genome sequencing and annotation.</title>
        <authorList>
            <consortium name="The Broad Institute Genomics Platform"/>
            <consortium name="The Broad Institute Genome Sequencing Center for Infectious Disease"/>
            <person name="Wu L."/>
            <person name="Ma J."/>
        </authorList>
    </citation>
    <scope>NUCLEOTIDE SEQUENCE [LARGE SCALE GENOMIC DNA]</scope>
    <source>
        <strain evidence="3">IBRC-M 10490</strain>
    </source>
</reference>
<feature type="domain" description="PepSY" evidence="1">
    <location>
        <begin position="142"/>
        <end position="199"/>
    </location>
</feature>